<feature type="non-terminal residue" evidence="1">
    <location>
        <position position="1"/>
    </location>
</feature>
<reference evidence="2" key="1">
    <citation type="submission" date="2017-03" db="EMBL/GenBank/DDBJ databases">
        <title>Phytopthora megakarya and P. palmivora, two closely related causual agents of cacao black pod achieved similar genome size and gene model numbers by different mechanisms.</title>
        <authorList>
            <person name="Ali S."/>
            <person name="Shao J."/>
            <person name="Larry D.J."/>
            <person name="Kronmiller B."/>
            <person name="Shen D."/>
            <person name="Strem M.D."/>
            <person name="Melnick R.L."/>
            <person name="Guiltinan M.J."/>
            <person name="Tyler B.M."/>
            <person name="Meinhardt L.W."/>
            <person name="Bailey B.A."/>
        </authorList>
    </citation>
    <scope>NUCLEOTIDE SEQUENCE [LARGE SCALE GENOMIC DNA]</scope>
    <source>
        <strain evidence="2">zdho120</strain>
    </source>
</reference>
<gene>
    <name evidence="1" type="ORF">PHMEG_00027904</name>
</gene>
<keyword evidence="2" id="KW-1185">Reference proteome</keyword>
<dbReference type="PANTHER" id="PTHR37067">
    <property type="entry name" value="PX DOMAIN-CONTAINING PROTEIN"/>
    <property type="match status" value="1"/>
</dbReference>
<evidence type="ECO:0000313" key="2">
    <source>
        <dbReference type="Proteomes" id="UP000198211"/>
    </source>
</evidence>
<evidence type="ECO:0000313" key="1">
    <source>
        <dbReference type="EMBL" id="OWZ00823.1"/>
    </source>
</evidence>
<proteinExistence type="predicted"/>
<dbReference type="Proteomes" id="UP000198211">
    <property type="component" value="Unassembled WGS sequence"/>
</dbReference>
<dbReference type="AlphaFoldDB" id="A0A225V653"/>
<organism evidence="1 2">
    <name type="scientific">Phytophthora megakarya</name>
    <dbReference type="NCBI Taxonomy" id="4795"/>
    <lineage>
        <taxon>Eukaryota</taxon>
        <taxon>Sar</taxon>
        <taxon>Stramenopiles</taxon>
        <taxon>Oomycota</taxon>
        <taxon>Peronosporomycetes</taxon>
        <taxon>Peronosporales</taxon>
        <taxon>Peronosporaceae</taxon>
        <taxon>Phytophthora</taxon>
    </lineage>
</organism>
<name>A0A225V653_9STRA</name>
<comment type="caution">
    <text evidence="1">The sequence shown here is derived from an EMBL/GenBank/DDBJ whole genome shotgun (WGS) entry which is preliminary data.</text>
</comment>
<dbReference type="PANTHER" id="PTHR37067:SF3">
    <property type="entry name" value="PX DOMAIN-CONTAINING PROTEIN"/>
    <property type="match status" value="1"/>
</dbReference>
<dbReference type="OrthoDB" id="121814at2759"/>
<accession>A0A225V653</accession>
<protein>
    <submittedName>
        <fullName evidence="1">Uncharacterized protein</fullName>
    </submittedName>
</protein>
<dbReference type="STRING" id="4795.A0A225V653"/>
<dbReference type="EMBL" id="NBNE01007300">
    <property type="protein sequence ID" value="OWZ00823.1"/>
    <property type="molecule type" value="Genomic_DNA"/>
</dbReference>
<sequence>RKTLFDAPHSLLYGLLAVAKDISGAVSCVQCQFCQYYKPPYRTHYYVKHIENCHPRKWSDYQGLSESAKTK</sequence>